<evidence type="ECO:0000313" key="3">
    <source>
        <dbReference type="Proteomes" id="UP000800303"/>
    </source>
</evidence>
<feature type="transmembrane region" description="Helical" evidence="1">
    <location>
        <begin position="7"/>
        <end position="25"/>
    </location>
</feature>
<keyword evidence="1" id="KW-0472">Membrane</keyword>
<name>A0ABX0FBY1_9BACL</name>
<evidence type="ECO:0000256" key="1">
    <source>
        <dbReference type="SAM" id="Phobius"/>
    </source>
</evidence>
<keyword evidence="3" id="KW-1185">Reference proteome</keyword>
<gene>
    <name evidence="2" type="ORF">GYN08_21710</name>
</gene>
<keyword evidence="1" id="KW-0812">Transmembrane</keyword>
<feature type="transmembrane region" description="Helical" evidence="1">
    <location>
        <begin position="37"/>
        <end position="63"/>
    </location>
</feature>
<protein>
    <recommendedName>
        <fullName evidence="4">Lipoprotein</fullName>
    </recommendedName>
</protein>
<proteinExistence type="predicted"/>
<evidence type="ECO:0000313" key="2">
    <source>
        <dbReference type="EMBL" id="NGZ77915.1"/>
    </source>
</evidence>
<dbReference type="EMBL" id="JAAFGS010000012">
    <property type="protein sequence ID" value="NGZ77915.1"/>
    <property type="molecule type" value="Genomic_DNA"/>
</dbReference>
<dbReference type="Proteomes" id="UP000800303">
    <property type="component" value="Unassembled WGS sequence"/>
</dbReference>
<accession>A0ABX0FBY1</accession>
<sequence>MFKIAMILLGLLSYTSGFLSYVYYLQLVFDQSLKSDLGFVILITLFGFLGIACPIYVGIVYFVDKKFKKFKLLLYPLACVAIFFIPTLLALLLWGGISPFSPEAQNFYFFYLSSGIVFGVGYRIIQKMKLGSFYKSSNVKDFQK</sequence>
<comment type="caution">
    <text evidence="2">The sequence shown here is derived from an EMBL/GenBank/DDBJ whole genome shotgun (WGS) entry which is preliminary data.</text>
</comment>
<feature type="transmembrane region" description="Helical" evidence="1">
    <location>
        <begin position="107"/>
        <end position="125"/>
    </location>
</feature>
<evidence type="ECO:0008006" key="4">
    <source>
        <dbReference type="Google" id="ProtNLM"/>
    </source>
</evidence>
<dbReference type="RefSeq" id="WP_166279255.1">
    <property type="nucleotide sequence ID" value="NZ_JAAFGS010000012.1"/>
</dbReference>
<reference evidence="2 3" key="1">
    <citation type="submission" date="2020-01" db="EMBL/GenBank/DDBJ databases">
        <title>Polyphasic characterisation and genomic insights into a novel alkali tolerant bacterium VR-M41.</title>
        <authorList>
            <person name="Vemuluri V.R."/>
        </authorList>
    </citation>
    <scope>NUCLEOTIDE SEQUENCE [LARGE SCALE GENOMIC DNA]</scope>
    <source>
        <strain evidence="2 3">VR-M41</strain>
    </source>
</reference>
<keyword evidence="1" id="KW-1133">Transmembrane helix</keyword>
<feature type="transmembrane region" description="Helical" evidence="1">
    <location>
        <begin position="72"/>
        <end position="95"/>
    </location>
</feature>
<organism evidence="2 3">
    <name type="scientific">Saccharibacillus alkalitolerans</name>
    <dbReference type="NCBI Taxonomy" id="2705290"/>
    <lineage>
        <taxon>Bacteria</taxon>
        <taxon>Bacillati</taxon>
        <taxon>Bacillota</taxon>
        <taxon>Bacilli</taxon>
        <taxon>Bacillales</taxon>
        <taxon>Paenibacillaceae</taxon>
        <taxon>Saccharibacillus</taxon>
    </lineage>
</organism>